<dbReference type="EMBL" id="CAXDID020000466">
    <property type="protein sequence ID" value="CAL6094381.1"/>
    <property type="molecule type" value="Genomic_DNA"/>
</dbReference>
<proteinExistence type="predicted"/>
<dbReference type="EMBL" id="CATOUU010000784">
    <property type="protein sequence ID" value="CAI9947957.1"/>
    <property type="molecule type" value="Genomic_DNA"/>
</dbReference>
<dbReference type="AlphaFoldDB" id="A0AA86Q849"/>
<accession>A0AA86Q849</accession>
<evidence type="ECO:0000313" key="3">
    <source>
        <dbReference type="Proteomes" id="UP001642409"/>
    </source>
</evidence>
<gene>
    <name evidence="1" type="ORF">HINF_LOCUS35602</name>
    <name evidence="2" type="ORF">HINF_LOCUS67441</name>
</gene>
<reference evidence="2 3" key="2">
    <citation type="submission" date="2024-07" db="EMBL/GenBank/DDBJ databases">
        <authorList>
            <person name="Akdeniz Z."/>
        </authorList>
    </citation>
    <scope>NUCLEOTIDE SEQUENCE [LARGE SCALE GENOMIC DNA]</scope>
</reference>
<sequence length="260" mass="30871">MSIQVVRKPGGTVDSRIQNYFELNFKLSHQICQLNTFSNYPIKFQPKHSEPSDSCSVLASRVLVHSTTVEIFRMVSFHFFKIQLMPFYTIKDTLKRQERMNKHIEEIKLKRKGQLHTIIVKDEPQKLFNNMQFIWPITKNEEVPKKFIITEEVPKKFAITKEIIQKSNEIPIHIHQLEERIKVDQAVLDKCIQLKNYNEHEFDNLYIDPTSLQLYQNKIQLERIQPCIVRDYTHFRVRSNDKSNPNTTISLKQLQLGNFN</sequence>
<protein>
    <submittedName>
        <fullName evidence="2">Hypothetical_protein</fullName>
    </submittedName>
</protein>
<name>A0AA86Q849_9EUKA</name>
<reference evidence="1" key="1">
    <citation type="submission" date="2023-06" db="EMBL/GenBank/DDBJ databases">
        <authorList>
            <person name="Kurt Z."/>
        </authorList>
    </citation>
    <scope>NUCLEOTIDE SEQUENCE</scope>
</reference>
<evidence type="ECO:0000313" key="1">
    <source>
        <dbReference type="EMBL" id="CAI9947957.1"/>
    </source>
</evidence>
<evidence type="ECO:0000313" key="2">
    <source>
        <dbReference type="EMBL" id="CAL6094381.1"/>
    </source>
</evidence>
<organism evidence="1">
    <name type="scientific">Hexamita inflata</name>
    <dbReference type="NCBI Taxonomy" id="28002"/>
    <lineage>
        <taxon>Eukaryota</taxon>
        <taxon>Metamonada</taxon>
        <taxon>Diplomonadida</taxon>
        <taxon>Hexamitidae</taxon>
        <taxon>Hexamitinae</taxon>
        <taxon>Hexamita</taxon>
    </lineage>
</organism>
<comment type="caution">
    <text evidence="1">The sequence shown here is derived from an EMBL/GenBank/DDBJ whole genome shotgun (WGS) entry which is preliminary data.</text>
</comment>
<keyword evidence="3" id="KW-1185">Reference proteome</keyword>
<dbReference type="Proteomes" id="UP001642409">
    <property type="component" value="Unassembled WGS sequence"/>
</dbReference>